<sequence length="816" mass="88723">MTREAFRELVKKGPVLLDGATGTNLQKAGMPVGVCPEQWILENSEVLIDLQKRYVEAGTDILFAPTFTASRIKLKEYGLEDHLEEMNRKLVALSKEAAKGTNALVAGDLTMTGEQLYPLGDLMFEDLVDVYKEQAKIIAEAGADLFVVETMMSLQECRAAVLAIREVCDLPVMVSLTYNEDGRTLYGTDPVTAVVVMQSLGADAVGMNCSTGPEAMLEPIAKMAEYATIPLLAKPNAGMPELIDGQTVFNVEPEEFAEVGKKLVEEGAAIIGGCCGTTPEHIRALKEAVKGIPVKAPLQTKRRMLTSERKSVEITLDGRFMVIGERINPTGKKKLQAELKEGSLNLVRTMALEQEENGASILDINMGMNGIDEKEMMLRTIYEVTSTVDCPLCIDSSHVDIIEAALRIYPGRALINSISLEKEKFEKLLPIAKKYGAMFILLPLSDEGLPKDSAEKHGIIRTIMDEAVRIGMAKEDIIVDGLVATIGANPNAALECFETFSYCKNELELPTACGLSNISFGLPERTYVNTAFLTMAIANGLTMAIANPSQELLINAAFASDMLLNKKESDIRYIERMNFLSEKYAGMERVMVQKTPAGTSAAGGEIRKESTGSGVFQAVLKGNKEHVLEEVKKMLDGGAKPDEIINEHLIAAINEVGELFDKKKYFLPQLISSANTMKLAIEYLEPMLERSNTEAMATIVVATVEGDIHDIGKNLVVLMLKNYGYHVIDLGKDVPADVIVDTAMNEGAKVIGLSALMTTTMMRMKDVVELAKEKGCTAKIVIGGAAITESFSDEIGADGYSKDAAECVKLVERLLA</sequence>
<evidence type="ECO:0000256" key="5">
    <source>
        <dbReference type="ARBA" id="ARBA00010398"/>
    </source>
</evidence>
<name>D4KZF5_9FIRM</name>
<evidence type="ECO:0000256" key="17">
    <source>
        <dbReference type="ARBA" id="ARBA00025552"/>
    </source>
</evidence>
<dbReference type="InterPro" id="IPR003759">
    <property type="entry name" value="Cbl-bd_cap"/>
</dbReference>
<evidence type="ECO:0000256" key="10">
    <source>
        <dbReference type="ARBA" id="ARBA00022628"/>
    </source>
</evidence>
<evidence type="ECO:0000259" key="21">
    <source>
        <dbReference type="PROSITE" id="PS50972"/>
    </source>
</evidence>
<comment type="cofactor">
    <cofactor evidence="3">
        <name>methylcob(III)alamin</name>
        <dbReference type="ChEBI" id="CHEBI:28115"/>
    </cofactor>
</comment>
<dbReference type="PROSITE" id="PS51337">
    <property type="entry name" value="B12_BINDING_NTER"/>
    <property type="match status" value="1"/>
</dbReference>
<gene>
    <name evidence="24" type="ORF">RO1_22390</name>
</gene>
<evidence type="ECO:0000256" key="11">
    <source>
        <dbReference type="ARBA" id="ARBA00022679"/>
    </source>
</evidence>
<dbReference type="RefSeq" id="WP_015521258.1">
    <property type="nucleotide sequence ID" value="NC_021012.1"/>
</dbReference>
<evidence type="ECO:0000256" key="16">
    <source>
        <dbReference type="ARBA" id="ARBA00023285"/>
    </source>
</evidence>
<comment type="similarity">
    <text evidence="5">Belongs to the vitamin-B12 dependent methionine synthase family.</text>
</comment>
<dbReference type="SMART" id="SM01018">
    <property type="entry name" value="B12-binding_2"/>
    <property type="match status" value="1"/>
</dbReference>
<dbReference type="UniPathway" id="UPA00051">
    <property type="reaction ID" value="UER00081"/>
</dbReference>
<dbReference type="GO" id="GO:0032259">
    <property type="term" value="P:methylation"/>
    <property type="evidence" value="ECO:0007669"/>
    <property type="project" value="UniProtKB-KW"/>
</dbReference>
<keyword evidence="14 19" id="KW-0862">Zinc</keyword>
<dbReference type="Pfam" id="PF02607">
    <property type="entry name" value="B12-binding_2"/>
    <property type="match status" value="1"/>
</dbReference>
<evidence type="ECO:0000259" key="20">
    <source>
        <dbReference type="PROSITE" id="PS50970"/>
    </source>
</evidence>
<evidence type="ECO:0000256" key="13">
    <source>
        <dbReference type="ARBA" id="ARBA00022723"/>
    </source>
</evidence>
<dbReference type="PIRSF" id="PIRSF037472">
    <property type="entry name" value="DHPS_mtfrase"/>
    <property type="match status" value="1"/>
</dbReference>
<evidence type="ECO:0000256" key="3">
    <source>
        <dbReference type="ARBA" id="ARBA00001956"/>
    </source>
</evidence>
<dbReference type="InterPro" id="IPR017215">
    <property type="entry name" value="MetH_bac"/>
</dbReference>
<comment type="catalytic activity">
    <reaction evidence="1">
        <text>(6S)-5-methyl-5,6,7,8-tetrahydrofolate + L-homocysteine = (6S)-5,6,7,8-tetrahydrofolate + L-methionine</text>
        <dbReference type="Rhea" id="RHEA:11172"/>
        <dbReference type="ChEBI" id="CHEBI:18608"/>
        <dbReference type="ChEBI" id="CHEBI:57453"/>
        <dbReference type="ChEBI" id="CHEBI:57844"/>
        <dbReference type="ChEBI" id="CHEBI:58199"/>
        <dbReference type="EC" id="2.1.1.13"/>
    </reaction>
</comment>
<dbReference type="Proteomes" id="UP000008953">
    <property type="component" value="Chromosome"/>
</dbReference>
<dbReference type="GO" id="GO:0005829">
    <property type="term" value="C:cytosol"/>
    <property type="evidence" value="ECO:0007669"/>
    <property type="project" value="TreeGrafter"/>
</dbReference>
<dbReference type="Pfam" id="PF02574">
    <property type="entry name" value="S-methyl_trans"/>
    <property type="match status" value="1"/>
</dbReference>
<feature type="domain" description="B12-binding" evidence="22">
    <location>
        <begin position="696"/>
        <end position="816"/>
    </location>
</feature>
<keyword evidence="16" id="KW-0170">Cobalt</keyword>
<feature type="binding site" evidence="19">
    <location>
        <position position="274"/>
    </location>
    <ligand>
        <name>Zn(2+)</name>
        <dbReference type="ChEBI" id="CHEBI:29105"/>
    </ligand>
</feature>
<dbReference type="GO" id="GO:0031419">
    <property type="term" value="F:cobalamin binding"/>
    <property type="evidence" value="ECO:0007669"/>
    <property type="project" value="UniProtKB-KW"/>
</dbReference>
<dbReference type="PROSITE" id="PS50970">
    <property type="entry name" value="HCY"/>
    <property type="match status" value="1"/>
</dbReference>
<evidence type="ECO:0000256" key="4">
    <source>
        <dbReference type="ARBA" id="ARBA00005178"/>
    </source>
</evidence>
<protein>
    <recommendedName>
        <fullName evidence="7">Methionine synthase</fullName>
        <ecNumber evidence="6">2.1.1.13</ecNumber>
    </recommendedName>
    <alternativeName>
        <fullName evidence="18">5-methyltetrahydrofolate--homocysteine methyltransferase</fullName>
    </alternativeName>
</protein>
<dbReference type="InterPro" id="IPR006158">
    <property type="entry name" value="Cobalamin-bd"/>
</dbReference>
<evidence type="ECO:0000256" key="15">
    <source>
        <dbReference type="ARBA" id="ARBA00023167"/>
    </source>
</evidence>
<dbReference type="Gene3D" id="3.20.20.20">
    <property type="entry name" value="Dihydropteroate synthase-like"/>
    <property type="match status" value="1"/>
</dbReference>
<dbReference type="PANTHER" id="PTHR45833">
    <property type="entry name" value="METHIONINE SYNTHASE"/>
    <property type="match status" value="1"/>
</dbReference>
<keyword evidence="12" id="KW-0949">S-adenosyl-L-methionine</keyword>
<dbReference type="Pfam" id="PF00809">
    <property type="entry name" value="Pterin_bind"/>
    <property type="match status" value="1"/>
</dbReference>
<dbReference type="EMBL" id="FP929050">
    <property type="protein sequence ID" value="CBL12745.1"/>
    <property type="molecule type" value="Genomic_DNA"/>
</dbReference>
<organism evidence="24 25">
    <name type="scientific">Roseburia intestinalis XB6B4</name>
    <dbReference type="NCBI Taxonomy" id="718255"/>
    <lineage>
        <taxon>Bacteria</taxon>
        <taxon>Bacillati</taxon>
        <taxon>Bacillota</taxon>
        <taxon>Clostridia</taxon>
        <taxon>Lachnospirales</taxon>
        <taxon>Lachnospiraceae</taxon>
        <taxon>Roseburia</taxon>
    </lineage>
</organism>
<dbReference type="GO" id="GO:0046872">
    <property type="term" value="F:metal ion binding"/>
    <property type="evidence" value="ECO:0007669"/>
    <property type="project" value="UniProtKB-KW"/>
</dbReference>
<evidence type="ECO:0000256" key="6">
    <source>
        <dbReference type="ARBA" id="ARBA00012032"/>
    </source>
</evidence>
<dbReference type="Gene3D" id="1.10.1240.10">
    <property type="entry name" value="Methionine synthase domain"/>
    <property type="match status" value="1"/>
</dbReference>
<comment type="cofactor">
    <cofactor evidence="2 19">
        <name>Zn(2+)</name>
        <dbReference type="ChEBI" id="CHEBI:29105"/>
    </cofactor>
</comment>
<dbReference type="InterPro" id="IPR036589">
    <property type="entry name" value="HCY_dom_sf"/>
</dbReference>
<dbReference type="PATRIC" id="fig|718255.3.peg.3402"/>
<feature type="domain" description="Pterin-binding" evidence="21">
    <location>
        <begin position="320"/>
        <end position="564"/>
    </location>
</feature>
<dbReference type="InterPro" id="IPR000489">
    <property type="entry name" value="Pterin-binding_dom"/>
</dbReference>
<evidence type="ECO:0000313" key="25">
    <source>
        <dbReference type="Proteomes" id="UP000008953"/>
    </source>
</evidence>
<dbReference type="Gene3D" id="3.40.50.280">
    <property type="entry name" value="Cobalamin-binding domain"/>
    <property type="match status" value="1"/>
</dbReference>
<dbReference type="CDD" id="cd00945">
    <property type="entry name" value="Aldolase_Class_I"/>
    <property type="match status" value="1"/>
</dbReference>
<dbReference type="SUPFAM" id="SSF51717">
    <property type="entry name" value="Dihydropteroate synthetase-like"/>
    <property type="match status" value="1"/>
</dbReference>
<feature type="binding site" evidence="19">
    <location>
        <position position="275"/>
    </location>
    <ligand>
        <name>Zn(2+)</name>
        <dbReference type="ChEBI" id="CHEBI:29105"/>
    </ligand>
</feature>
<comment type="function">
    <text evidence="17">Catalyzes the transfer of a methyl group from methyl-cobalamin to homocysteine, yielding enzyme-bound cob(I)alamin and methionine. Subsequently, remethylates the cofactor using methyltetrahydrofolate.</text>
</comment>
<dbReference type="InterPro" id="IPR036724">
    <property type="entry name" value="Cobalamin-bd_sf"/>
</dbReference>
<evidence type="ECO:0000259" key="22">
    <source>
        <dbReference type="PROSITE" id="PS51332"/>
    </source>
</evidence>
<dbReference type="SUPFAM" id="SSF82282">
    <property type="entry name" value="Homocysteine S-methyltransferase"/>
    <property type="match status" value="1"/>
</dbReference>
<evidence type="ECO:0000256" key="12">
    <source>
        <dbReference type="ARBA" id="ARBA00022691"/>
    </source>
</evidence>
<evidence type="ECO:0000256" key="18">
    <source>
        <dbReference type="ARBA" id="ARBA00031040"/>
    </source>
</evidence>
<proteinExistence type="inferred from homology"/>
<dbReference type="GO" id="GO:0046653">
    <property type="term" value="P:tetrahydrofolate metabolic process"/>
    <property type="evidence" value="ECO:0007669"/>
    <property type="project" value="TreeGrafter"/>
</dbReference>
<keyword evidence="10" id="KW-0846">Cobalamin</keyword>
<dbReference type="PROSITE" id="PS50972">
    <property type="entry name" value="PTERIN_BINDING"/>
    <property type="match status" value="1"/>
</dbReference>
<dbReference type="SUPFAM" id="SSF52242">
    <property type="entry name" value="Cobalamin (vitamin B12)-binding domain"/>
    <property type="match status" value="1"/>
</dbReference>
<feature type="domain" description="Hcy-binding" evidence="20">
    <location>
        <begin position="3"/>
        <end position="289"/>
    </location>
</feature>
<dbReference type="KEGG" id="rix:RO1_22390"/>
<evidence type="ECO:0000256" key="2">
    <source>
        <dbReference type="ARBA" id="ARBA00001947"/>
    </source>
</evidence>
<dbReference type="GO" id="GO:0008705">
    <property type="term" value="F:methionine synthase activity"/>
    <property type="evidence" value="ECO:0007669"/>
    <property type="project" value="UniProtKB-EC"/>
</dbReference>
<dbReference type="CDD" id="cd02070">
    <property type="entry name" value="corrinoid_protein_B12-BD"/>
    <property type="match status" value="1"/>
</dbReference>
<evidence type="ECO:0000256" key="19">
    <source>
        <dbReference type="PROSITE-ProRule" id="PRU00333"/>
    </source>
</evidence>
<keyword evidence="13 19" id="KW-0479">Metal-binding</keyword>
<keyword evidence="9" id="KW-0028">Amino-acid biosynthesis</keyword>
<evidence type="ECO:0000256" key="8">
    <source>
        <dbReference type="ARBA" id="ARBA00022603"/>
    </source>
</evidence>
<dbReference type="PANTHER" id="PTHR45833:SF1">
    <property type="entry name" value="METHIONINE SYNTHASE"/>
    <property type="match status" value="1"/>
</dbReference>
<reference evidence="24 25" key="2">
    <citation type="submission" date="2010-03" db="EMBL/GenBank/DDBJ databases">
        <authorList>
            <person name="Pajon A."/>
        </authorList>
    </citation>
    <scope>NUCLEOTIDE SEQUENCE [LARGE SCALE GENOMIC DNA]</scope>
    <source>
        <strain evidence="24 25">XB6B4</strain>
    </source>
</reference>
<dbReference type="InterPro" id="IPR011005">
    <property type="entry name" value="Dihydropteroate_synth-like_sf"/>
</dbReference>
<keyword evidence="15" id="KW-0486">Methionine biosynthesis</keyword>
<evidence type="ECO:0000256" key="14">
    <source>
        <dbReference type="ARBA" id="ARBA00022833"/>
    </source>
</evidence>
<keyword evidence="11 19" id="KW-0808">Transferase</keyword>
<keyword evidence="8 19" id="KW-0489">Methyltransferase</keyword>
<dbReference type="EC" id="2.1.1.13" evidence="6"/>
<dbReference type="HOGENOM" id="CLU_004914_0_2_9"/>
<evidence type="ECO:0000256" key="1">
    <source>
        <dbReference type="ARBA" id="ARBA00001700"/>
    </source>
</evidence>
<comment type="pathway">
    <text evidence="4">Amino-acid biosynthesis; L-methionine biosynthesis via de novo pathway; L-methionine from L-homocysteine (MetH route): step 1/1.</text>
</comment>
<dbReference type="PROSITE" id="PS51332">
    <property type="entry name" value="B12_BINDING"/>
    <property type="match status" value="1"/>
</dbReference>
<evidence type="ECO:0000259" key="23">
    <source>
        <dbReference type="PROSITE" id="PS51337"/>
    </source>
</evidence>
<dbReference type="GO" id="GO:0050667">
    <property type="term" value="P:homocysteine metabolic process"/>
    <property type="evidence" value="ECO:0007669"/>
    <property type="project" value="TreeGrafter"/>
</dbReference>
<dbReference type="Pfam" id="PF02310">
    <property type="entry name" value="B12-binding"/>
    <property type="match status" value="1"/>
</dbReference>
<reference evidence="24 25" key="1">
    <citation type="submission" date="2010-03" db="EMBL/GenBank/DDBJ databases">
        <title>The genome sequence of Roseburia intestinalis XB6B4.</title>
        <authorList>
            <consortium name="metaHIT consortium -- http://www.metahit.eu/"/>
            <person name="Pajon A."/>
            <person name="Turner K."/>
            <person name="Parkhill J."/>
            <person name="Bernalier A."/>
        </authorList>
    </citation>
    <scope>NUCLEOTIDE SEQUENCE [LARGE SCALE GENOMIC DNA]</scope>
    <source>
        <strain evidence="24 25">XB6B4</strain>
    </source>
</reference>
<feature type="binding site" evidence="19">
    <location>
        <position position="209"/>
    </location>
    <ligand>
        <name>Zn(2+)</name>
        <dbReference type="ChEBI" id="CHEBI:29105"/>
    </ligand>
</feature>
<evidence type="ECO:0000313" key="24">
    <source>
        <dbReference type="EMBL" id="CBL12745.1"/>
    </source>
</evidence>
<dbReference type="AlphaFoldDB" id="D4KZF5"/>
<feature type="domain" description="B12-binding N-terminal" evidence="23">
    <location>
        <begin position="602"/>
        <end position="696"/>
    </location>
</feature>
<evidence type="ECO:0000256" key="7">
    <source>
        <dbReference type="ARBA" id="ARBA00013998"/>
    </source>
</evidence>
<accession>D4KZF5</accession>
<dbReference type="InterPro" id="IPR036594">
    <property type="entry name" value="Meth_synthase_dom"/>
</dbReference>
<dbReference type="SUPFAM" id="SSF47644">
    <property type="entry name" value="Methionine synthase domain"/>
    <property type="match status" value="1"/>
</dbReference>
<evidence type="ECO:0000256" key="9">
    <source>
        <dbReference type="ARBA" id="ARBA00022605"/>
    </source>
</evidence>
<dbReference type="InterPro" id="IPR050554">
    <property type="entry name" value="Met_Synthase/Corrinoid"/>
</dbReference>
<dbReference type="InterPro" id="IPR003726">
    <property type="entry name" value="HCY_dom"/>
</dbReference>
<dbReference type="Gene3D" id="3.20.20.330">
    <property type="entry name" value="Homocysteine-binding-like domain"/>
    <property type="match status" value="1"/>
</dbReference>